<gene>
    <name evidence="2" type="primary">ORF32957</name>
</gene>
<organism evidence="2">
    <name type="scientific">Arion vulgaris</name>
    <dbReference type="NCBI Taxonomy" id="1028688"/>
    <lineage>
        <taxon>Eukaryota</taxon>
        <taxon>Metazoa</taxon>
        <taxon>Spiralia</taxon>
        <taxon>Lophotrochozoa</taxon>
        <taxon>Mollusca</taxon>
        <taxon>Gastropoda</taxon>
        <taxon>Heterobranchia</taxon>
        <taxon>Euthyneura</taxon>
        <taxon>Panpulmonata</taxon>
        <taxon>Eupulmonata</taxon>
        <taxon>Stylommatophora</taxon>
        <taxon>Helicina</taxon>
        <taxon>Arionoidea</taxon>
        <taxon>Arionidae</taxon>
        <taxon>Arion</taxon>
    </lineage>
</organism>
<evidence type="ECO:0000256" key="1">
    <source>
        <dbReference type="SAM" id="Phobius"/>
    </source>
</evidence>
<keyword evidence="1" id="KW-0812">Transmembrane</keyword>
<dbReference type="AlphaFoldDB" id="A0A0B6YSB8"/>
<sequence>MCSLNVTYLYTHVVSRCHCSSKSAERNCEIMGLLVMNAVTSVAVTFCLILIPTVVQRATPASNYLNKCILTRRYFLLCKCDTL</sequence>
<evidence type="ECO:0000313" key="2">
    <source>
        <dbReference type="EMBL" id="CEK58400.1"/>
    </source>
</evidence>
<keyword evidence="1" id="KW-1133">Transmembrane helix</keyword>
<keyword evidence="1" id="KW-0472">Membrane</keyword>
<name>A0A0B6YSB8_9EUPU</name>
<accession>A0A0B6YSB8</accession>
<proteinExistence type="predicted"/>
<reference evidence="2" key="1">
    <citation type="submission" date="2014-12" db="EMBL/GenBank/DDBJ databases">
        <title>Insight into the proteome of Arion vulgaris.</title>
        <authorList>
            <person name="Aradska J."/>
            <person name="Bulat T."/>
            <person name="Smidak R."/>
            <person name="Sarate P."/>
            <person name="Gangsoo J."/>
            <person name="Sialana F."/>
            <person name="Bilban M."/>
            <person name="Lubec G."/>
        </authorList>
    </citation>
    <scope>NUCLEOTIDE SEQUENCE</scope>
    <source>
        <tissue evidence="2">Skin</tissue>
    </source>
</reference>
<feature type="transmembrane region" description="Helical" evidence="1">
    <location>
        <begin position="30"/>
        <end position="51"/>
    </location>
</feature>
<protein>
    <submittedName>
        <fullName evidence="2">Uncharacterized protein</fullName>
    </submittedName>
</protein>
<dbReference type="EMBL" id="HACG01011535">
    <property type="protein sequence ID" value="CEK58400.1"/>
    <property type="molecule type" value="Transcribed_RNA"/>
</dbReference>